<dbReference type="EMBL" id="AVGG01000002">
    <property type="protein sequence ID" value="ESU29235.1"/>
    <property type="molecule type" value="Genomic_DNA"/>
</dbReference>
<name>V6SXW4_9FLAO</name>
<evidence type="ECO:0000313" key="3">
    <source>
        <dbReference type="EMBL" id="ESU29235.1"/>
    </source>
</evidence>
<sequence>MKQIICIIILLSLAGILTAQNPSIVWQKTIGGNNRDVLECIIKTNDNGMLLGGISLSNISGEKNQSCRGNDDFWVVKLDEQKNMVWQTTIGGSGTDYLYSIIQTPDGGYLLGGSSYSNISGEKTENSRGLNDIWIVKLNSSGAILWQKTIGGIGGENLNSIANTADGGYILGATAYMSEISGEKTEPNYGETDYWVVKLNSTGSIVWQKTYGGTSFDDIKSVKQTVDGGYIITGDSHSPISGVKTENSVAWDYWIIKTDATGNIEWQNTIGGNHADMFPHLIICEDNTYLIAGTSSSPLSGDKTENSYGERDYWVVKLDTNGLIIWDKTLGGSEFEQVGGIIQTPDGNYIIGGMSYSSISGIKTENSRGSADFWLVKLNATGTNVLWDKTIGGNLSDSVYSLALYNNDLFIGGNSWSSISGEKTHNSRGENDYWIVQLGNVTLGTNEYANNTPFIYPNPTNDGHLNIDLSKTYNHINTKVYNVTGQLIFEKNYSNISIISDTFLNQSGMYFIQLELDFTKKINLKAIKN</sequence>
<dbReference type="eggNOG" id="COG3291">
    <property type="taxonomic scope" value="Bacteria"/>
</dbReference>
<evidence type="ECO:0000313" key="4">
    <source>
        <dbReference type="Proteomes" id="UP000018004"/>
    </source>
</evidence>
<dbReference type="Proteomes" id="UP000018004">
    <property type="component" value="Unassembled WGS sequence"/>
</dbReference>
<dbReference type="NCBIfam" id="TIGR04183">
    <property type="entry name" value="Por_Secre_tail"/>
    <property type="match status" value="1"/>
</dbReference>
<protein>
    <recommendedName>
        <fullName evidence="2">Secretion system C-terminal sorting domain-containing protein</fullName>
    </recommendedName>
</protein>
<dbReference type="SUPFAM" id="SSF50998">
    <property type="entry name" value="Quinoprotein alcohol dehydrogenase-like"/>
    <property type="match status" value="1"/>
</dbReference>
<feature type="domain" description="Secretion system C-terminal sorting" evidence="2">
    <location>
        <begin position="455"/>
        <end position="520"/>
    </location>
</feature>
<keyword evidence="4" id="KW-1185">Reference proteome</keyword>
<dbReference type="PATRIC" id="fig|1341181.4.peg.627"/>
<dbReference type="AlphaFoldDB" id="V6SXW4"/>
<evidence type="ECO:0000256" key="1">
    <source>
        <dbReference type="ARBA" id="ARBA00022729"/>
    </source>
</evidence>
<evidence type="ECO:0000259" key="2">
    <source>
        <dbReference type="Pfam" id="PF18962"/>
    </source>
</evidence>
<gene>
    <name evidence="3" type="ORF">FLJC2902T_06300</name>
</gene>
<dbReference type="PANTHER" id="PTHR42754">
    <property type="entry name" value="ENDOGLUCANASE"/>
    <property type="match status" value="1"/>
</dbReference>
<dbReference type="Pfam" id="PF18962">
    <property type="entry name" value="Por_Secre_tail"/>
    <property type="match status" value="1"/>
</dbReference>
<dbReference type="InterPro" id="IPR011047">
    <property type="entry name" value="Quinoprotein_ADH-like_sf"/>
</dbReference>
<proteinExistence type="predicted"/>
<comment type="caution">
    <text evidence="3">The sequence shown here is derived from an EMBL/GenBank/DDBJ whole genome shotgun (WGS) entry which is preliminary data.</text>
</comment>
<keyword evidence="1" id="KW-0732">Signal</keyword>
<dbReference type="STRING" id="1341181.FLJC2902T_06300"/>
<reference evidence="3 4" key="1">
    <citation type="submission" date="2013-08" db="EMBL/GenBank/DDBJ databases">
        <title>Flavobacterium limnosediminis JC2902 genome sequencing.</title>
        <authorList>
            <person name="Lee K."/>
            <person name="Yi H."/>
            <person name="Park S."/>
            <person name="Chun J."/>
        </authorList>
    </citation>
    <scope>NUCLEOTIDE SEQUENCE [LARGE SCALE GENOMIC DNA]</scope>
    <source>
        <strain evidence="3 4">JC2902</strain>
    </source>
</reference>
<accession>V6SXW4</accession>
<dbReference type="RefSeq" id="WP_023578306.1">
    <property type="nucleotide sequence ID" value="NZ_AVGG01000002.1"/>
</dbReference>
<dbReference type="PANTHER" id="PTHR42754:SF1">
    <property type="entry name" value="LIPOPROTEIN"/>
    <property type="match status" value="1"/>
</dbReference>
<dbReference type="InterPro" id="IPR026444">
    <property type="entry name" value="Secre_tail"/>
</dbReference>
<organism evidence="3 4">
    <name type="scientific">Flavobacterium limnosediminis JC2902</name>
    <dbReference type="NCBI Taxonomy" id="1341181"/>
    <lineage>
        <taxon>Bacteria</taxon>
        <taxon>Pseudomonadati</taxon>
        <taxon>Bacteroidota</taxon>
        <taxon>Flavobacteriia</taxon>
        <taxon>Flavobacteriales</taxon>
        <taxon>Flavobacteriaceae</taxon>
        <taxon>Flavobacterium</taxon>
    </lineage>
</organism>